<evidence type="ECO:0000313" key="2">
    <source>
        <dbReference type="Proteomes" id="UP001500908"/>
    </source>
</evidence>
<evidence type="ECO:0000313" key="1">
    <source>
        <dbReference type="EMBL" id="GAA3755152.1"/>
    </source>
</evidence>
<proteinExistence type="predicted"/>
<organism evidence="1 2">
    <name type="scientific">Salinactinospora qingdaonensis</name>
    <dbReference type="NCBI Taxonomy" id="702744"/>
    <lineage>
        <taxon>Bacteria</taxon>
        <taxon>Bacillati</taxon>
        <taxon>Actinomycetota</taxon>
        <taxon>Actinomycetes</taxon>
        <taxon>Streptosporangiales</taxon>
        <taxon>Nocardiopsidaceae</taxon>
        <taxon>Salinactinospora</taxon>
    </lineage>
</organism>
<dbReference type="NCBIfam" id="TIGR04267">
    <property type="entry name" value="mod_HExxH"/>
    <property type="match status" value="1"/>
</dbReference>
<dbReference type="EMBL" id="BAABDD010000020">
    <property type="protein sequence ID" value="GAA3755152.1"/>
    <property type="molecule type" value="Genomic_DNA"/>
</dbReference>
<evidence type="ECO:0008006" key="3">
    <source>
        <dbReference type="Google" id="ProtNLM"/>
    </source>
</evidence>
<dbReference type="InterPro" id="IPR026337">
    <property type="entry name" value="AKG_HExxH"/>
</dbReference>
<accession>A0ABP7G544</accession>
<comment type="caution">
    <text evidence="1">The sequence shown here is derived from an EMBL/GenBank/DDBJ whole genome shotgun (WGS) entry which is preliminary data.</text>
</comment>
<name>A0ABP7G544_9ACTN</name>
<reference evidence="2" key="1">
    <citation type="journal article" date="2019" name="Int. J. Syst. Evol. Microbiol.">
        <title>The Global Catalogue of Microorganisms (GCM) 10K type strain sequencing project: providing services to taxonomists for standard genome sequencing and annotation.</title>
        <authorList>
            <consortium name="The Broad Institute Genomics Platform"/>
            <consortium name="The Broad Institute Genome Sequencing Center for Infectious Disease"/>
            <person name="Wu L."/>
            <person name="Ma J."/>
        </authorList>
    </citation>
    <scope>NUCLEOTIDE SEQUENCE [LARGE SCALE GENOMIC DNA]</scope>
    <source>
        <strain evidence="2">JCM 17137</strain>
    </source>
</reference>
<keyword evidence="2" id="KW-1185">Reference proteome</keyword>
<dbReference type="Proteomes" id="UP001500908">
    <property type="component" value="Unassembled WGS sequence"/>
</dbReference>
<protein>
    <recommendedName>
        <fullName evidence="3">HEXXH motif-containing protein</fullName>
    </recommendedName>
</protein>
<gene>
    <name evidence="1" type="ORF">GCM10022402_37280</name>
</gene>
<sequence>MFVAHYALLDAISRSDVEEVRAAVASLEALDAHGWYAQGRTVDTVGATSWEEPVLARLRAHPVPDRFGRMTVIEPLPEEELASYQAEVEQALALIEEADPQMRAEVEELVRHVCISRGSGVTGATSLQFFGAVFLREPYPEYHRVMYFFEHLVHETSHLKLNVIHTADPLVLNPADELHQSPLRRDPRPVMGIFHAQFVLSRLVHMYRRALPLVEAPIFAEHAKTIEDKYRRGIGTLNEVGRFTETGRALLDSMTSMAE</sequence>